<proteinExistence type="predicted"/>
<evidence type="ECO:0000313" key="2">
    <source>
        <dbReference type="EMBL" id="PEN12848.1"/>
    </source>
</evidence>
<sequence>MSLLIYGAYGYTGQLVTEQAVERGLTPIVAGRNAQKVHRISTQYDLPARVFSLDMPREIRRGLEDVDVVLHCAGPFMHTSAPMLQACLDTGTHYLDITGEIEVFEAAAKRDAEAKEAGIMVCPGVGFDVVPTDCTAKYLSEQLPDATTLEIAFMGLGRVSRGTALTAVSNLGEGGMVRRNGRIVTVPPAWTTREVDFGRGPKTVVSIPWGDVSTAYHSTGIPNVTAYTYLPNNAITLLRLSRYISWLLKWEPVKRVLEALVRMQPAGPDEDEREQGVTLVWGRATNDAGDEVTARLKGPEGYTFTAQTSVAAAQHVLDGGATPGFQTPSTAFGSHFVRHFEGVEVLDESGKVEG</sequence>
<feature type="domain" description="Saccharopine dehydrogenase NADP binding" evidence="1">
    <location>
        <begin position="4"/>
        <end position="121"/>
    </location>
</feature>
<gene>
    <name evidence="2" type="ORF">CRI94_12650</name>
</gene>
<dbReference type="Pfam" id="PF03435">
    <property type="entry name" value="Sacchrp_dh_NADP"/>
    <property type="match status" value="1"/>
</dbReference>
<dbReference type="Proteomes" id="UP000220102">
    <property type="component" value="Unassembled WGS sequence"/>
</dbReference>
<keyword evidence="3" id="KW-1185">Reference proteome</keyword>
<dbReference type="PANTHER" id="PTHR43781">
    <property type="entry name" value="SACCHAROPINE DEHYDROGENASE"/>
    <property type="match status" value="1"/>
</dbReference>
<dbReference type="AlphaFoldDB" id="A0A2A8CWT3"/>
<dbReference type="OrthoDB" id="623995at2"/>
<dbReference type="InterPro" id="IPR005097">
    <property type="entry name" value="Sacchrp_dh_NADP-bd"/>
</dbReference>
<dbReference type="PANTHER" id="PTHR43781:SF1">
    <property type="entry name" value="SACCHAROPINE DEHYDROGENASE"/>
    <property type="match status" value="1"/>
</dbReference>
<evidence type="ECO:0000313" key="3">
    <source>
        <dbReference type="Proteomes" id="UP000220102"/>
    </source>
</evidence>
<reference evidence="2 3" key="1">
    <citation type="submission" date="2017-10" db="EMBL/GenBank/DDBJ databases">
        <title>Draft genome of Longibacter Salinarum.</title>
        <authorList>
            <person name="Goh K.M."/>
            <person name="Shamsir M.S."/>
            <person name="Lim S.W."/>
        </authorList>
    </citation>
    <scope>NUCLEOTIDE SEQUENCE [LARGE SCALE GENOMIC DNA]</scope>
    <source>
        <strain evidence="2 3">KCTC 52045</strain>
    </source>
</reference>
<dbReference type="EMBL" id="PDEQ01000006">
    <property type="protein sequence ID" value="PEN12848.1"/>
    <property type="molecule type" value="Genomic_DNA"/>
</dbReference>
<comment type="caution">
    <text evidence="2">The sequence shown here is derived from an EMBL/GenBank/DDBJ whole genome shotgun (WGS) entry which is preliminary data.</text>
</comment>
<dbReference type="RefSeq" id="WP_098076279.1">
    <property type="nucleotide sequence ID" value="NZ_PDEQ01000006.1"/>
</dbReference>
<evidence type="ECO:0000259" key="1">
    <source>
        <dbReference type="Pfam" id="PF03435"/>
    </source>
</evidence>
<dbReference type="Gene3D" id="3.40.50.720">
    <property type="entry name" value="NAD(P)-binding Rossmann-like Domain"/>
    <property type="match status" value="1"/>
</dbReference>
<organism evidence="2 3">
    <name type="scientific">Longibacter salinarum</name>
    <dbReference type="NCBI Taxonomy" id="1850348"/>
    <lineage>
        <taxon>Bacteria</taxon>
        <taxon>Pseudomonadati</taxon>
        <taxon>Rhodothermota</taxon>
        <taxon>Rhodothermia</taxon>
        <taxon>Rhodothermales</taxon>
        <taxon>Salisaetaceae</taxon>
        <taxon>Longibacter</taxon>
    </lineage>
</organism>
<protein>
    <submittedName>
        <fullName evidence="2">Saccharopine dehydrogenase</fullName>
    </submittedName>
</protein>
<accession>A0A2A8CWT3</accession>
<name>A0A2A8CWT3_9BACT</name>
<dbReference type="InterPro" id="IPR036291">
    <property type="entry name" value="NAD(P)-bd_dom_sf"/>
</dbReference>
<dbReference type="SUPFAM" id="SSF51735">
    <property type="entry name" value="NAD(P)-binding Rossmann-fold domains"/>
    <property type="match status" value="1"/>
</dbReference>